<organism evidence="1">
    <name type="scientific">marine sediment metagenome</name>
    <dbReference type="NCBI Taxonomy" id="412755"/>
    <lineage>
        <taxon>unclassified sequences</taxon>
        <taxon>metagenomes</taxon>
        <taxon>ecological metagenomes</taxon>
    </lineage>
</organism>
<sequence>MDPIDTDILKYLSKRENYNALKDTITKSLCVKESWQMLADYGAYFDAHPTETEINGTSSFGRDCNDTRHGSPMKPDVRARLFRIYWITRNRNVRRSSITLTTCVPKPPTKISQTEWERAISQHWMPKVRLVS</sequence>
<reference evidence="1" key="1">
    <citation type="journal article" date="2015" name="Nature">
        <title>Complex archaea that bridge the gap between prokaryotes and eukaryotes.</title>
        <authorList>
            <person name="Spang A."/>
            <person name="Saw J.H."/>
            <person name="Jorgensen S.L."/>
            <person name="Zaremba-Niedzwiedzka K."/>
            <person name="Martijn J."/>
            <person name="Lind A.E."/>
            <person name="van Eijk R."/>
            <person name="Schleper C."/>
            <person name="Guy L."/>
            <person name="Ettema T.J."/>
        </authorList>
    </citation>
    <scope>NUCLEOTIDE SEQUENCE</scope>
</reference>
<proteinExistence type="predicted"/>
<evidence type="ECO:0000313" key="1">
    <source>
        <dbReference type="EMBL" id="KKL85660.1"/>
    </source>
</evidence>
<dbReference type="AlphaFoldDB" id="A0A0F9HVF1"/>
<gene>
    <name evidence="1" type="ORF">LCGC14_1952510</name>
</gene>
<accession>A0A0F9HVF1</accession>
<protein>
    <submittedName>
        <fullName evidence="1">Uncharacterized protein</fullName>
    </submittedName>
</protein>
<comment type="caution">
    <text evidence="1">The sequence shown here is derived from an EMBL/GenBank/DDBJ whole genome shotgun (WGS) entry which is preliminary data.</text>
</comment>
<name>A0A0F9HVF1_9ZZZZ</name>
<dbReference type="EMBL" id="LAZR01021344">
    <property type="protein sequence ID" value="KKL85660.1"/>
    <property type="molecule type" value="Genomic_DNA"/>
</dbReference>